<feature type="transmembrane region" description="Helical" evidence="1">
    <location>
        <begin position="103"/>
        <end position="123"/>
    </location>
</feature>
<name>A0A086B9N1_9FLAO</name>
<dbReference type="KEGG" id="cpip:CJF12_04405"/>
<feature type="transmembrane region" description="Helical" evidence="1">
    <location>
        <begin position="129"/>
        <end position="149"/>
    </location>
</feature>
<keyword evidence="1" id="KW-0472">Membrane</keyword>
<evidence type="ECO:0000256" key="1">
    <source>
        <dbReference type="SAM" id="Phobius"/>
    </source>
</evidence>
<dbReference type="AlphaFoldDB" id="A0A086B9N1"/>
<dbReference type="RefSeq" id="WP_034685382.1">
    <property type="nucleotide sequence ID" value="NZ_CP023049.2"/>
</dbReference>
<reference evidence="2 3" key="1">
    <citation type="submission" date="2014-07" db="EMBL/GenBank/DDBJ databases">
        <title>Genome of Chryseobacterium piperi CTM.</title>
        <authorList>
            <person name="Pipes S.E."/>
            <person name="Stropko S.J."/>
            <person name="Newman J.D."/>
        </authorList>
    </citation>
    <scope>NUCLEOTIDE SEQUENCE [LARGE SCALE GENOMIC DNA]</scope>
    <source>
        <strain evidence="2 3">CTM</strain>
    </source>
</reference>
<dbReference type="EMBL" id="JPRJ01000021">
    <property type="protein sequence ID" value="KFF25645.1"/>
    <property type="molecule type" value="Genomic_DNA"/>
</dbReference>
<keyword evidence="1" id="KW-1133">Transmembrane helix</keyword>
<comment type="caution">
    <text evidence="2">The sequence shown here is derived from an EMBL/GenBank/DDBJ whole genome shotgun (WGS) entry which is preliminary data.</text>
</comment>
<organism evidence="2 3">
    <name type="scientific">Chryseobacterium piperi</name>
    <dbReference type="NCBI Taxonomy" id="558152"/>
    <lineage>
        <taxon>Bacteria</taxon>
        <taxon>Pseudomonadati</taxon>
        <taxon>Bacteroidota</taxon>
        <taxon>Flavobacteriia</taxon>
        <taxon>Flavobacteriales</taxon>
        <taxon>Weeksellaceae</taxon>
        <taxon>Chryseobacterium group</taxon>
        <taxon>Chryseobacterium</taxon>
    </lineage>
</organism>
<protein>
    <submittedName>
        <fullName evidence="2">Uncharacterized protein</fullName>
    </submittedName>
</protein>
<dbReference type="eggNOG" id="ENOG5034750">
    <property type="taxonomic scope" value="Bacteria"/>
</dbReference>
<gene>
    <name evidence="2" type="ORF">IQ37_12030</name>
</gene>
<dbReference type="Proteomes" id="UP000028709">
    <property type="component" value="Unassembled WGS sequence"/>
</dbReference>
<evidence type="ECO:0000313" key="3">
    <source>
        <dbReference type="Proteomes" id="UP000028709"/>
    </source>
</evidence>
<feature type="transmembrane region" description="Helical" evidence="1">
    <location>
        <begin position="20"/>
        <end position="37"/>
    </location>
</feature>
<keyword evidence="1" id="KW-0812">Transmembrane</keyword>
<feature type="transmembrane region" description="Helical" evidence="1">
    <location>
        <begin position="43"/>
        <end position="66"/>
    </location>
</feature>
<dbReference type="OrthoDB" id="981489at2"/>
<evidence type="ECO:0000313" key="2">
    <source>
        <dbReference type="EMBL" id="KFF25645.1"/>
    </source>
</evidence>
<proteinExistence type="predicted"/>
<accession>A0A086B9N1</accession>
<dbReference type="STRING" id="558152.IQ37_12030"/>
<sequence length="165" mass="19385">MDFIQQLNTWAKGDLFQAKLMIAWIFIFCLPLIFYSIKTHHVFFKGMIIPLSLLILMLLGYGSYLLTTKGREIQKIETQYSENHQQTLKEEQAKADQNSKSYVMFKTIWGTLLLFSILFYFLLNGIYMKGFSVGCIILFLTLFITDTFFHARLKTYLSFLQELNN</sequence>
<keyword evidence="3" id="KW-1185">Reference proteome</keyword>